<keyword evidence="1" id="KW-0812">Transmembrane</keyword>
<evidence type="ECO:0000256" key="1">
    <source>
        <dbReference type="SAM" id="Phobius"/>
    </source>
</evidence>
<dbReference type="Pfam" id="PF00561">
    <property type="entry name" value="Abhydrolase_1"/>
    <property type="match status" value="1"/>
</dbReference>
<comment type="caution">
    <text evidence="3">The sequence shown here is derived from an EMBL/GenBank/DDBJ whole genome shotgun (WGS) entry which is preliminary data.</text>
</comment>
<dbReference type="InterPro" id="IPR050471">
    <property type="entry name" value="AB_hydrolase"/>
</dbReference>
<organism evidence="3 4">
    <name type="scientific">Nocardioides panzhihuensis</name>
    <dbReference type="NCBI Taxonomy" id="860243"/>
    <lineage>
        <taxon>Bacteria</taxon>
        <taxon>Bacillati</taxon>
        <taxon>Actinomycetota</taxon>
        <taxon>Actinomycetes</taxon>
        <taxon>Propionibacteriales</taxon>
        <taxon>Nocardioidaceae</taxon>
        <taxon>Nocardioides</taxon>
    </lineage>
</organism>
<keyword evidence="4" id="KW-1185">Reference proteome</keyword>
<evidence type="ECO:0000313" key="3">
    <source>
        <dbReference type="EMBL" id="NYI78765.1"/>
    </source>
</evidence>
<dbReference type="GO" id="GO:0003824">
    <property type="term" value="F:catalytic activity"/>
    <property type="evidence" value="ECO:0007669"/>
    <property type="project" value="UniProtKB-ARBA"/>
</dbReference>
<evidence type="ECO:0000313" key="4">
    <source>
        <dbReference type="Proteomes" id="UP000564496"/>
    </source>
</evidence>
<dbReference type="PRINTS" id="PR00111">
    <property type="entry name" value="ABHYDROLASE"/>
</dbReference>
<reference evidence="3 4" key="1">
    <citation type="submission" date="2020-07" db="EMBL/GenBank/DDBJ databases">
        <title>Sequencing the genomes of 1000 actinobacteria strains.</title>
        <authorList>
            <person name="Klenk H.-P."/>
        </authorList>
    </citation>
    <scope>NUCLEOTIDE SEQUENCE [LARGE SCALE GENOMIC DNA]</scope>
    <source>
        <strain evidence="3 4">DSM 26487</strain>
    </source>
</reference>
<dbReference type="PANTHER" id="PTHR43433">
    <property type="entry name" value="HYDROLASE, ALPHA/BETA FOLD FAMILY PROTEIN"/>
    <property type="match status" value="1"/>
</dbReference>
<dbReference type="Proteomes" id="UP000564496">
    <property type="component" value="Unassembled WGS sequence"/>
</dbReference>
<keyword evidence="1" id="KW-0472">Membrane</keyword>
<dbReference type="AlphaFoldDB" id="A0A7Z0DNR5"/>
<dbReference type="PANTHER" id="PTHR43433:SF5">
    <property type="entry name" value="AB HYDROLASE-1 DOMAIN-CONTAINING PROTEIN"/>
    <property type="match status" value="1"/>
</dbReference>
<feature type="transmembrane region" description="Helical" evidence="1">
    <location>
        <begin position="21"/>
        <end position="39"/>
    </location>
</feature>
<dbReference type="Gene3D" id="3.40.50.1820">
    <property type="entry name" value="alpha/beta hydrolase"/>
    <property type="match status" value="1"/>
</dbReference>
<dbReference type="InterPro" id="IPR029058">
    <property type="entry name" value="AB_hydrolase_fold"/>
</dbReference>
<evidence type="ECO:0000259" key="2">
    <source>
        <dbReference type="Pfam" id="PF00561"/>
    </source>
</evidence>
<name>A0A7Z0DNR5_9ACTN</name>
<dbReference type="InterPro" id="IPR000073">
    <property type="entry name" value="AB_hydrolase_1"/>
</dbReference>
<dbReference type="SUPFAM" id="SSF53474">
    <property type="entry name" value="alpha/beta-Hydrolases"/>
    <property type="match status" value="1"/>
</dbReference>
<dbReference type="RefSeq" id="WP_179659075.1">
    <property type="nucleotide sequence ID" value="NZ_JACBZR010000001.1"/>
</dbReference>
<gene>
    <name evidence="3" type="ORF">BJ988_003413</name>
</gene>
<feature type="domain" description="AB hydrolase-1" evidence="2">
    <location>
        <begin position="100"/>
        <end position="213"/>
    </location>
</feature>
<dbReference type="EMBL" id="JACBZR010000001">
    <property type="protein sequence ID" value="NYI78765.1"/>
    <property type="molecule type" value="Genomic_DNA"/>
</dbReference>
<accession>A0A7Z0DNR5</accession>
<protein>
    <submittedName>
        <fullName evidence="3">Pimeloyl-ACP methyl ester carboxylesterase</fullName>
    </submittedName>
</protein>
<keyword evidence="1" id="KW-1133">Transmembrane helix</keyword>
<proteinExistence type="predicted"/>
<sequence length="341" mass="37052">MSTDVENEDTGTRRKRRRWPVVLVTTIAVVSTGCLAMVLSTSGPGVGHFRTPEGRQAYTEAYDAAFAALPKPTRTHDVETTFGTVRAYAWINPDPVDDVPVVLVPGRASGVPMWGENLRDFVEHRTVYAFDAIGDSGLSEQTLPLRDMDDNARWVEEALDGLGLDRIHLVGHSQGGGLAAAVAVRYPDRLASLTLLEPIMTFGMLPVWAIAWSAVAALPFLPDSWRDHALNRIGGVEDDEVDPEDPMARMIAAGTTHFDSGSLPTPSRLSDDQMRGLTMPVYVAIASDKSLAGGEDAAEKAELISTATVKVWPKTTHSLPMQVAPELDAELERFWADVPRP</sequence>